<evidence type="ECO:0000313" key="1">
    <source>
        <dbReference type="EMBL" id="ARM75032.1"/>
    </source>
</evidence>
<name>A0A1W6JXS4_9CREN</name>
<keyword evidence="2" id="KW-1185">Reference proteome</keyword>
<dbReference type="Proteomes" id="UP000193404">
    <property type="component" value="Chromosome"/>
</dbReference>
<dbReference type="OrthoDB" id="34472at2157"/>
<dbReference type="RefSeq" id="WP_148690788.1">
    <property type="nucleotide sequence ID" value="NZ_CP020477.1"/>
</dbReference>
<accession>A0A1W6JXS4</accession>
<gene>
    <name evidence="1" type="ORF">B6F84_02635</name>
</gene>
<dbReference type="STRING" id="282676.B6F84_02635"/>
<protein>
    <submittedName>
        <fullName evidence="1">Uncharacterized protein</fullName>
    </submittedName>
</protein>
<evidence type="ECO:0000313" key="2">
    <source>
        <dbReference type="Proteomes" id="UP000193404"/>
    </source>
</evidence>
<dbReference type="GeneID" id="41589780"/>
<dbReference type="EMBL" id="CP020477">
    <property type="protein sequence ID" value="ARM75032.1"/>
    <property type="molecule type" value="Genomic_DNA"/>
</dbReference>
<organism evidence="1 2">
    <name type="scientific">Acidianus manzaensis</name>
    <dbReference type="NCBI Taxonomy" id="282676"/>
    <lineage>
        <taxon>Archaea</taxon>
        <taxon>Thermoproteota</taxon>
        <taxon>Thermoprotei</taxon>
        <taxon>Sulfolobales</taxon>
        <taxon>Sulfolobaceae</taxon>
        <taxon>Acidianus</taxon>
    </lineage>
</organism>
<dbReference type="KEGG" id="aman:B6F84_02635"/>
<sequence>MEFKSIINAIIARGTNLNALANLLSQPSSKIRQMLKILFEKYSLSVFTTFNSESFGLKKIALICNNSKLQIETEKKLFIPLLNLFRSDFEENKFINILYYTDYSSLQSIYRAVETLKSNDLVNCEIQEIKNVVKYNRDINCFNFETNKWICENKIQVKSKFYQITPDEDDIKLTTMLQVNPSIPYFYHPHYNHIKKVLEGFMYTLGNKDFIIDAISESDISDYFSDVIWSVEAQDKYILELHVNYDDLEKTINKLKQYKVDFILAPRSPYYAEGYTIPFEIFKEKQWKFPKILIQ</sequence>
<proteinExistence type="predicted"/>
<reference evidence="1 2" key="1">
    <citation type="submission" date="2017-03" db="EMBL/GenBank/DDBJ databases">
        <title>Sulfur activation and transportation mechanism of thermophilic Archaea Acidianus manzaensis YN-25.</title>
        <authorList>
            <person name="Ma Y."/>
            <person name="Yang Y."/>
            <person name="Xia J."/>
        </authorList>
    </citation>
    <scope>NUCLEOTIDE SEQUENCE [LARGE SCALE GENOMIC DNA]</scope>
    <source>
        <strain evidence="1 2">YN-25</strain>
    </source>
</reference>
<dbReference type="AlphaFoldDB" id="A0A1W6JXS4"/>